<name>A0A3E4YLM1_9FIRM</name>
<evidence type="ECO:0000313" key="3">
    <source>
        <dbReference type="Proteomes" id="UP000260758"/>
    </source>
</evidence>
<dbReference type="RefSeq" id="WP_117718200.1">
    <property type="nucleotide sequence ID" value="NZ_QSTP01000001.1"/>
</dbReference>
<protein>
    <submittedName>
        <fullName evidence="2">Uncharacterized protein</fullName>
    </submittedName>
</protein>
<evidence type="ECO:0000313" key="2">
    <source>
        <dbReference type="EMBL" id="RGM75442.1"/>
    </source>
</evidence>
<proteinExistence type="predicted"/>
<evidence type="ECO:0000256" key="1">
    <source>
        <dbReference type="SAM" id="Phobius"/>
    </source>
</evidence>
<feature type="transmembrane region" description="Helical" evidence="1">
    <location>
        <begin position="6"/>
        <end position="28"/>
    </location>
</feature>
<organism evidence="2 3">
    <name type="scientific">Agathobacter rectalis</name>
    <dbReference type="NCBI Taxonomy" id="39491"/>
    <lineage>
        <taxon>Bacteria</taxon>
        <taxon>Bacillati</taxon>
        <taxon>Bacillota</taxon>
        <taxon>Clostridia</taxon>
        <taxon>Lachnospirales</taxon>
        <taxon>Lachnospiraceae</taxon>
        <taxon>Agathobacter</taxon>
    </lineage>
</organism>
<comment type="caution">
    <text evidence="2">The sequence shown here is derived from an EMBL/GenBank/DDBJ whole genome shotgun (WGS) entry which is preliminary data.</text>
</comment>
<sequence length="129" mass="14743">MKIVKYISIIIASLLCISCIVIGCFKFYTICKDSSKSTTDKITYEPEITYETECVDVIVTDVDCKYWYASGTHWHWNISVVYNGKTYTEEDINMPPEKVKNAKAGDTISVTLNHKYSNGQEIYSDIDIK</sequence>
<gene>
    <name evidence="2" type="ORF">DXB99_02660</name>
</gene>
<keyword evidence="1" id="KW-0472">Membrane</keyword>
<dbReference type="Proteomes" id="UP000260758">
    <property type="component" value="Unassembled WGS sequence"/>
</dbReference>
<reference evidence="2 3" key="1">
    <citation type="submission" date="2018-08" db="EMBL/GenBank/DDBJ databases">
        <title>A genome reference for cultivated species of the human gut microbiota.</title>
        <authorList>
            <person name="Zou Y."/>
            <person name="Xue W."/>
            <person name="Luo G."/>
        </authorList>
    </citation>
    <scope>NUCLEOTIDE SEQUENCE [LARGE SCALE GENOMIC DNA]</scope>
    <source>
        <strain evidence="2 3">OM07-13</strain>
    </source>
</reference>
<keyword evidence="1" id="KW-0812">Transmembrane</keyword>
<dbReference type="EMBL" id="QSTP01000001">
    <property type="protein sequence ID" value="RGM75442.1"/>
    <property type="molecule type" value="Genomic_DNA"/>
</dbReference>
<dbReference type="PROSITE" id="PS51257">
    <property type="entry name" value="PROKAR_LIPOPROTEIN"/>
    <property type="match status" value="1"/>
</dbReference>
<keyword evidence="1" id="KW-1133">Transmembrane helix</keyword>
<dbReference type="AlphaFoldDB" id="A0A3E4YLM1"/>
<accession>A0A3E4YLM1</accession>